<dbReference type="InterPro" id="IPR021272">
    <property type="entry name" value="DUF2851"/>
</dbReference>
<organism evidence="1 2">
    <name type="scientific">Capnocytophaga haemolytica</name>
    <dbReference type="NCBI Taxonomy" id="45243"/>
    <lineage>
        <taxon>Bacteria</taxon>
        <taxon>Pseudomonadati</taxon>
        <taxon>Bacteroidota</taxon>
        <taxon>Flavobacteriia</taxon>
        <taxon>Flavobacteriales</taxon>
        <taxon>Flavobacteriaceae</taxon>
        <taxon>Capnocytophaga</taxon>
    </lineage>
</organism>
<dbReference type="Pfam" id="PF11013">
    <property type="entry name" value="DUF2851"/>
    <property type="match status" value="1"/>
</dbReference>
<evidence type="ECO:0008006" key="3">
    <source>
        <dbReference type="Google" id="ProtNLM"/>
    </source>
</evidence>
<evidence type="ECO:0000313" key="1">
    <source>
        <dbReference type="EMBL" id="AMD85561.1"/>
    </source>
</evidence>
<proteinExistence type="predicted"/>
<dbReference type="RefSeq" id="WP_066430267.1">
    <property type="nucleotide sequence ID" value="NZ_CP014227.1"/>
</dbReference>
<protein>
    <recommendedName>
        <fullName evidence="3">DUF2851 domain-containing protein</fullName>
    </recommendedName>
</protein>
<evidence type="ECO:0000313" key="2">
    <source>
        <dbReference type="Proteomes" id="UP000065822"/>
    </source>
</evidence>
<gene>
    <name evidence="1" type="ORF">AXF12_08580</name>
</gene>
<name>A0ABM5XEH3_9FLAO</name>
<accession>A0ABM5XEH3</accession>
<reference evidence="1 2" key="1">
    <citation type="submission" date="2016-02" db="EMBL/GenBank/DDBJ databases">
        <authorList>
            <person name="Holder M.E."/>
            <person name="Ajami N.J."/>
            <person name="Petrosino J.F."/>
        </authorList>
    </citation>
    <scope>NUCLEOTIDE SEQUENCE [LARGE SCALE GENOMIC DNA]</scope>
    <source>
        <strain evidence="1 2">CCUG 32990</strain>
    </source>
</reference>
<dbReference type="EMBL" id="CP014227">
    <property type="protein sequence ID" value="AMD85561.1"/>
    <property type="molecule type" value="Genomic_DNA"/>
</dbReference>
<keyword evidence="2" id="KW-1185">Reference proteome</keyword>
<dbReference type="Proteomes" id="UP000065822">
    <property type="component" value="Chromosome"/>
</dbReference>
<sequence>MKEDFLHYLWKYKKIPTKMYTSEGDLIEILSFGTYNTLAGPDFFNAQIIIGGQKWAGSVEMHLKSSYWYAHHHEKDPSYHNVILHVVWEHDIEVFDNNSQPIPTLELKSFIDKELINHYKSTLNAQYNFIPCEKSHHLVPDIVTITWNERLFVERLEEKAVFIEMLYNNCNFDWEKTLFLMLLKSFGSTVNGESFISIGRNIDFSIIRKERTHPLHLEALLLGQANLLMPNSEAHYQSELYSTYRYLKQKYNLTDTLIKVTFTGLRPQGFPTIRLSQVAQLYEKSNVLFSNLMEATSFTEAKELLGSSTSEFWQTHYTFQKTSKKTTKQLSNQLIELLWINTVVPLKYLYFKTLGKDISEELMTEMKKLSPETNTIITQFKNLGVKIDSAFDSQVLLQQYKHYCTPKHCLDCAIGISLLRNN</sequence>